<dbReference type="AlphaFoldDB" id="A0A0U2UMH8"/>
<dbReference type="STRING" id="162209.IJ22_39880"/>
<dbReference type="Pfam" id="PF10676">
    <property type="entry name" value="gerPA"/>
    <property type="match status" value="1"/>
</dbReference>
<dbReference type="InterPro" id="IPR019618">
    <property type="entry name" value="Spore_germination_GerPA"/>
</dbReference>
<organism evidence="1 2">
    <name type="scientific">Paenibacillus naphthalenovorans</name>
    <dbReference type="NCBI Taxonomy" id="162209"/>
    <lineage>
        <taxon>Bacteria</taxon>
        <taxon>Bacillati</taxon>
        <taxon>Bacillota</taxon>
        <taxon>Bacilli</taxon>
        <taxon>Bacillales</taxon>
        <taxon>Paenibacillaceae</taxon>
        <taxon>Paenibacillus</taxon>
    </lineage>
</organism>
<proteinExistence type="predicted"/>
<dbReference type="PATRIC" id="fig|162209.4.peg.4232"/>
<dbReference type="OrthoDB" id="2899658at2"/>
<evidence type="ECO:0000313" key="1">
    <source>
        <dbReference type="EMBL" id="ALS24300.1"/>
    </source>
</evidence>
<keyword evidence="2" id="KW-1185">Reference proteome</keyword>
<reference evidence="1 2" key="2">
    <citation type="journal article" date="2016" name="Genome Announc.">
        <title>Complete Genome Sequences of Two Interactive Moderate Thermophiles, Paenibacillus napthalenovorans 32O-Y and Paenibacillus sp. 32O-W.</title>
        <authorList>
            <person name="Butler R.R.III."/>
            <person name="Wang J."/>
            <person name="Stark B.C."/>
            <person name="Pombert J.F."/>
        </authorList>
    </citation>
    <scope>NUCLEOTIDE SEQUENCE [LARGE SCALE GENOMIC DNA]</scope>
    <source>
        <strain evidence="1 2">32O-Y</strain>
    </source>
</reference>
<sequence>MPFLINIANMKTNGVTQNGNIDIGATVHNSHTANTKMIGANFALGDISLTVSNMFNAVIDPDISDQDQIANPSAPVTNQF</sequence>
<dbReference type="KEGG" id="pnp:IJ22_39880"/>
<dbReference type="Proteomes" id="UP000061660">
    <property type="component" value="Chromosome"/>
</dbReference>
<name>A0A0U2UMH8_9BACL</name>
<reference evidence="2" key="1">
    <citation type="submission" date="2015-12" db="EMBL/GenBank/DDBJ databases">
        <title>Complete genome sequences of two moderately thermophilic Paenibacillus species.</title>
        <authorList>
            <person name="Butler R.III."/>
            <person name="Wang J."/>
            <person name="Stark B.C."/>
            <person name="Pombert J.-F."/>
        </authorList>
    </citation>
    <scope>NUCLEOTIDE SEQUENCE [LARGE SCALE GENOMIC DNA]</scope>
    <source>
        <strain evidence="2">32O-Y</strain>
    </source>
</reference>
<evidence type="ECO:0000313" key="2">
    <source>
        <dbReference type="Proteomes" id="UP000061660"/>
    </source>
</evidence>
<protein>
    <submittedName>
        <fullName evidence="1">Spore germination protein GerPA/GerPF</fullName>
    </submittedName>
</protein>
<dbReference type="EMBL" id="CP013652">
    <property type="protein sequence ID" value="ALS24300.1"/>
    <property type="molecule type" value="Genomic_DNA"/>
</dbReference>
<dbReference type="RefSeq" id="WP_054818335.1">
    <property type="nucleotide sequence ID" value="NZ_BJCS01000012.1"/>
</dbReference>
<accession>A0A0U2UMH8</accession>
<gene>
    <name evidence="1" type="ORF">IJ22_39880</name>
</gene>